<reference evidence="5 6" key="1">
    <citation type="journal article" date="2019" name="Int. J. Syst. Evol. Microbiol.">
        <title>The Global Catalogue of Microorganisms (GCM) 10K type strain sequencing project: providing services to taxonomists for standard genome sequencing and annotation.</title>
        <authorList>
            <consortium name="The Broad Institute Genomics Platform"/>
            <consortium name="The Broad Institute Genome Sequencing Center for Infectious Disease"/>
            <person name="Wu L."/>
            <person name="Ma J."/>
        </authorList>
    </citation>
    <scope>NUCLEOTIDE SEQUENCE [LARGE SCALE GENOMIC DNA]</scope>
    <source>
        <strain evidence="5 6">JCM 9383</strain>
    </source>
</reference>
<comment type="similarity">
    <text evidence="2">Belongs to the EspG family.</text>
</comment>
<keyword evidence="6" id="KW-1185">Reference proteome</keyword>
<name>A0ABN3VCG0_9PSEU</name>
<evidence type="ECO:0000256" key="1">
    <source>
        <dbReference type="ARBA" id="ARBA00004496"/>
    </source>
</evidence>
<dbReference type="InterPro" id="IPR025734">
    <property type="entry name" value="EspG"/>
</dbReference>
<proteinExistence type="inferred from homology"/>
<dbReference type="Proteomes" id="UP001500979">
    <property type="component" value="Unassembled WGS sequence"/>
</dbReference>
<evidence type="ECO:0000256" key="2">
    <source>
        <dbReference type="ARBA" id="ARBA00006411"/>
    </source>
</evidence>
<gene>
    <name evidence="5" type="ORF">GCM10010470_25630</name>
</gene>
<keyword evidence="4" id="KW-0143">Chaperone</keyword>
<accession>A0ABN3VCG0</accession>
<comment type="caution">
    <text evidence="5">The sequence shown here is derived from an EMBL/GenBank/DDBJ whole genome shotgun (WGS) entry which is preliminary data.</text>
</comment>
<evidence type="ECO:0000313" key="6">
    <source>
        <dbReference type="Proteomes" id="UP001500979"/>
    </source>
</evidence>
<evidence type="ECO:0000313" key="5">
    <source>
        <dbReference type="EMBL" id="GAA2789887.1"/>
    </source>
</evidence>
<organism evidence="5 6">
    <name type="scientific">Saccharopolyspora taberi</name>
    <dbReference type="NCBI Taxonomy" id="60895"/>
    <lineage>
        <taxon>Bacteria</taxon>
        <taxon>Bacillati</taxon>
        <taxon>Actinomycetota</taxon>
        <taxon>Actinomycetes</taxon>
        <taxon>Pseudonocardiales</taxon>
        <taxon>Pseudonocardiaceae</taxon>
        <taxon>Saccharopolyspora</taxon>
    </lineage>
</organism>
<evidence type="ECO:0000256" key="4">
    <source>
        <dbReference type="ARBA" id="ARBA00023186"/>
    </source>
</evidence>
<comment type="subcellular location">
    <subcellularLocation>
        <location evidence="1">Cytoplasm</location>
    </subcellularLocation>
</comment>
<dbReference type="EMBL" id="BAAAUX010000012">
    <property type="protein sequence ID" value="GAA2789887.1"/>
    <property type="molecule type" value="Genomic_DNA"/>
</dbReference>
<dbReference type="Pfam" id="PF14011">
    <property type="entry name" value="ESX-1_EspG"/>
    <property type="match status" value="1"/>
</dbReference>
<sequence length="278" mass="30065">MECSLWEFGVIVRSEKARHDAGLASAAESRRRFDVPVFVFSRGSGLAQPADPGATLAAAEDSARSKGWIESSGRLDDRWYEIVSALVYGQSFGYLYLTAPDEPETRAMVAVGQGLAFRIVLRADRVRIDEVRPASADRRLVDCLPDAAPASGRPVLVPTEILTAAALEAENHKADQGDWIAYELGQAGVSTDDARTVGAFAKLADRRIGQFNVGIRDAMGRRHLAPWSITTHHCASGRVARIPQAPYGEQTLVGPAHDHLIAEALGDHRAKLEAPLGY</sequence>
<evidence type="ECO:0008006" key="7">
    <source>
        <dbReference type="Google" id="ProtNLM"/>
    </source>
</evidence>
<protein>
    <recommendedName>
        <fullName evidence="7">ESX secretion-associated protein EspG</fullName>
    </recommendedName>
</protein>
<evidence type="ECO:0000256" key="3">
    <source>
        <dbReference type="ARBA" id="ARBA00022490"/>
    </source>
</evidence>
<keyword evidence="3" id="KW-0963">Cytoplasm</keyword>